<dbReference type="PROSITE" id="PS50222">
    <property type="entry name" value="EF_HAND_2"/>
    <property type="match status" value="2"/>
</dbReference>
<dbReference type="Proteomes" id="UP001201812">
    <property type="component" value="Unassembled WGS sequence"/>
</dbReference>
<comment type="caution">
    <text evidence="5">The sequence shown here is derived from an EMBL/GenBank/DDBJ whole genome shotgun (WGS) entry which is preliminary data.</text>
</comment>
<proteinExistence type="predicted"/>
<dbReference type="EMBL" id="JAKKPZ010000002">
    <property type="protein sequence ID" value="KAI1725529.1"/>
    <property type="molecule type" value="Genomic_DNA"/>
</dbReference>
<dbReference type="SUPFAM" id="SSF47473">
    <property type="entry name" value="EF-hand"/>
    <property type="match status" value="1"/>
</dbReference>
<keyword evidence="2" id="KW-0677">Repeat</keyword>
<name>A0AAD4NAN3_9BILA</name>
<keyword evidence="1" id="KW-0479">Metal-binding</keyword>
<dbReference type="InterPro" id="IPR018247">
    <property type="entry name" value="EF_Hand_1_Ca_BS"/>
</dbReference>
<organism evidence="5 6">
    <name type="scientific">Ditylenchus destructor</name>
    <dbReference type="NCBI Taxonomy" id="166010"/>
    <lineage>
        <taxon>Eukaryota</taxon>
        <taxon>Metazoa</taxon>
        <taxon>Ecdysozoa</taxon>
        <taxon>Nematoda</taxon>
        <taxon>Chromadorea</taxon>
        <taxon>Rhabditida</taxon>
        <taxon>Tylenchina</taxon>
        <taxon>Tylenchomorpha</taxon>
        <taxon>Sphaerularioidea</taxon>
        <taxon>Anguinidae</taxon>
        <taxon>Anguininae</taxon>
        <taxon>Ditylenchus</taxon>
    </lineage>
</organism>
<dbReference type="PROSITE" id="PS00018">
    <property type="entry name" value="EF_HAND_1"/>
    <property type="match status" value="1"/>
</dbReference>
<feature type="domain" description="EF-hand" evidence="4">
    <location>
        <begin position="121"/>
        <end position="156"/>
    </location>
</feature>
<dbReference type="PANTHER" id="PTHR23055:SF167">
    <property type="entry name" value="EF-HAND DOMAIN-CONTAINING PROTEIN"/>
    <property type="match status" value="1"/>
</dbReference>
<dbReference type="PANTHER" id="PTHR23055">
    <property type="entry name" value="CALCIUM BINDING PROTEINS"/>
    <property type="match status" value="1"/>
</dbReference>
<dbReference type="AlphaFoldDB" id="A0AAD4NAN3"/>
<dbReference type="SMART" id="SM00054">
    <property type="entry name" value="EFh"/>
    <property type="match status" value="2"/>
</dbReference>
<keyword evidence="3" id="KW-0106">Calcium</keyword>
<protein>
    <submittedName>
        <fullName evidence="5">Kv channel-interacting protein 2</fullName>
    </submittedName>
</protein>
<keyword evidence="6" id="KW-1185">Reference proteome</keyword>
<evidence type="ECO:0000256" key="3">
    <source>
        <dbReference type="ARBA" id="ARBA00022837"/>
    </source>
</evidence>
<sequence>MAIPINEDPYTRARPKLTAFESIAEESRPLIVPRPASLDWLCVQTRFNRKELRRLYRFFKTLCPYGVLTEDDFKTIYAGIFPKGDSADYAHFVFQAFDLNRDTFICFEDIAEAYSILTRGTHAEKLNWLFNFYDVSRSGRIGRMELLSVVKSFYALFDQNNFSPAKPQTIFDHVIEIFESMTRPGEHHLSKARFTSYCLRNPIILESLSGVFSPAMIQPLCTPLEMKF</sequence>
<dbReference type="InterPro" id="IPR028846">
    <property type="entry name" value="Recoverin"/>
</dbReference>
<dbReference type="InterPro" id="IPR002048">
    <property type="entry name" value="EF_hand_dom"/>
</dbReference>
<evidence type="ECO:0000256" key="2">
    <source>
        <dbReference type="ARBA" id="ARBA00022737"/>
    </source>
</evidence>
<feature type="domain" description="EF-hand" evidence="4">
    <location>
        <begin position="85"/>
        <end position="120"/>
    </location>
</feature>
<evidence type="ECO:0000313" key="5">
    <source>
        <dbReference type="EMBL" id="KAI1725529.1"/>
    </source>
</evidence>
<evidence type="ECO:0000313" key="6">
    <source>
        <dbReference type="Proteomes" id="UP001201812"/>
    </source>
</evidence>
<dbReference type="InterPro" id="IPR011992">
    <property type="entry name" value="EF-hand-dom_pair"/>
</dbReference>
<gene>
    <name evidence="5" type="ORF">DdX_02189</name>
</gene>
<accession>A0AAD4NAN3</accession>
<evidence type="ECO:0000259" key="4">
    <source>
        <dbReference type="PROSITE" id="PS50222"/>
    </source>
</evidence>
<dbReference type="GO" id="GO:0005509">
    <property type="term" value="F:calcium ion binding"/>
    <property type="evidence" value="ECO:0007669"/>
    <property type="project" value="InterPro"/>
</dbReference>
<dbReference type="PRINTS" id="PR00450">
    <property type="entry name" value="RECOVERIN"/>
</dbReference>
<dbReference type="Gene3D" id="1.10.238.10">
    <property type="entry name" value="EF-hand"/>
    <property type="match status" value="1"/>
</dbReference>
<evidence type="ECO:0000256" key="1">
    <source>
        <dbReference type="ARBA" id="ARBA00022723"/>
    </source>
</evidence>
<reference evidence="5" key="1">
    <citation type="submission" date="2022-01" db="EMBL/GenBank/DDBJ databases">
        <title>Genome Sequence Resource for Two Populations of Ditylenchus destructor, the Migratory Endoparasitic Phytonematode.</title>
        <authorList>
            <person name="Zhang H."/>
            <person name="Lin R."/>
            <person name="Xie B."/>
        </authorList>
    </citation>
    <scope>NUCLEOTIDE SEQUENCE</scope>
    <source>
        <strain evidence="5">BazhouSP</strain>
    </source>
</reference>